<gene>
    <name evidence="8" type="ORF">PACLA_8A039761</name>
</gene>
<feature type="compositionally biased region" description="Basic and acidic residues" evidence="7">
    <location>
        <begin position="1562"/>
        <end position="1574"/>
    </location>
</feature>
<organism evidence="8 9">
    <name type="scientific">Paramuricea clavata</name>
    <name type="common">Red gorgonian</name>
    <name type="synonym">Violescent sea-whip</name>
    <dbReference type="NCBI Taxonomy" id="317549"/>
    <lineage>
        <taxon>Eukaryota</taxon>
        <taxon>Metazoa</taxon>
        <taxon>Cnidaria</taxon>
        <taxon>Anthozoa</taxon>
        <taxon>Octocorallia</taxon>
        <taxon>Malacalcyonacea</taxon>
        <taxon>Plexauridae</taxon>
        <taxon>Paramuricea</taxon>
    </lineage>
</organism>
<dbReference type="Gene3D" id="1.10.340.70">
    <property type="match status" value="1"/>
</dbReference>
<evidence type="ECO:0000256" key="3">
    <source>
        <dbReference type="ARBA" id="ARBA00022722"/>
    </source>
</evidence>
<dbReference type="GO" id="GO:0003964">
    <property type="term" value="F:RNA-directed DNA polymerase activity"/>
    <property type="evidence" value="ECO:0007669"/>
    <property type="project" value="UniProtKB-KW"/>
</dbReference>
<dbReference type="FunFam" id="1.10.340.70:FF:000004">
    <property type="entry name" value="Retrovirus-related Pol polyprotein from transposon 297-like Protein"/>
    <property type="match status" value="1"/>
</dbReference>
<dbReference type="CDD" id="cd01647">
    <property type="entry name" value="RT_LTR"/>
    <property type="match status" value="1"/>
</dbReference>
<name>A0A6S7FQC7_PARCT</name>
<dbReference type="Proteomes" id="UP001152795">
    <property type="component" value="Unassembled WGS sequence"/>
</dbReference>
<dbReference type="PANTHER" id="PTHR37984">
    <property type="entry name" value="PROTEIN CBG26694"/>
    <property type="match status" value="1"/>
</dbReference>
<sequence>MPKFQCPFPDCPYETEDLSESLAAVMLTIHANGTHTSTGTPSQQHKTEKIRRPTLSTGGSSEEWSYFLTRWQDYADATKITGKEKVMQLLECCDEHLRKDLTRSAGGSLASKPIDEVMSAIKKLAVREENTMVARVELHNMQQDRDEPIRSFGARLRGQAGVCKFTVKCQQCNEDVDYTEHIIRDVVTRGLADHDIQLDLLGDKNQNMTLEDVFQFIEAKEAGKRSAGRLLEAQTANAARSQYRRTKQEIKNRQPEKGDKCHYCGQYGHGKRASPTIRKTRCPAFGKTCGHCGRPNHFDAVCQQKEKPKRPPKVTPINPSADAEGAIFDSLCTTSNIPATTNKTPIALDHHLYNHLNDCWVRQASKPQPFVSITATIYPEDYKTLGLAPPTTRCKAVDIPAMADTGCQSCLASLKIIQHLGLREKDLIPVTMRMYAANNNGINILGATILRLSGKSKSGEALATRQITYVTDDSDKLFLSREACMALGMISNTFPTIGETLAPPNMSAHSSQDNPNLNHAVYGTHAASCNCPKRQMPPQRPKKLPYSATEANCPLLQQWLLHHYASSTFNTCEHQPLPLMQSPPMRLMVNPDAVPVAHHNPIPVPLHWQNEVKAGLDRDVELGVLEPVPVGEPVTWCHRMVICAKKNGKPRRTVDFQALNLHATRETHHTQSPFHQARSVPSDKKKTVFDCWNGYHSVPLHPDDRHLTTFITPWGRYRYKTAPQGYVASGDGFSRRFDEIVADVPNKTKCIDDTLLWSDDITSSFFQAVDWLDICGKNGIILNPEKFVFCQDTVSFAGFEITPDNVRPCQQYLDAIRKFPKPNNITDMRSWFGLINQVSYAFASAEHMLPFREALKPGSSFTWTEELNELFEESKAVIISEIENGVRIYDKSKPTCLATDWSKTGIGFWLFQKHCNCASTKPFCCRTGWKITLVGSRFTHAAESRYAPIEGEALAVADALDKARFFVLGCEKLIVAVDHKPLLKVLGDRCLEDISNVRLRNLKEKTLRYRFQMIHIPGIKHKAADAMSRHPTGPRNPEALPIPDDVATMNDSCNTLPPPFIPFGHPLLAGIRSNTSHPTLLPPNLEDETLPSVAASIHTMAITWDRVKEATASDNNMEKLLSIIATGFPAFRHQLPSDLQEYYQFHDHLHTIDGVILYKERIVIPPSLRHHVLSTLHSAHQGVTSMTSRAESTVFWPGITPAIRALRESCNHCNRMAPSQPSAPPSATTPPSYPFQSLCADFFHYKGMNYLVIVDRYSNWPIIERARDGAKGLIDCLRRTFSTFGIPDDLATDGGPEFTSALTQQFLKNWGVHHRLSSVAYPHSNCRAEVGVKTVKRLITNNTSPNGSLDTDNLQRAILQYRNTPDPETKLSPAQCIFGRPIKDFIPILPGRYQPHPTWKDTLAAREEALRNRHVRSAERWTEHTKRLPPLVVGDHVRIQNQIGPHPTKWDKTGRVAEVRQFDQYVVRVDGSGRMIIRNRKFLRKFIPVHPPPPRHTITDDLRYKPISHHKRLPTPPHTPSNSDPTAGRIQPHTPPSPPEPLQPSTQPPTPTSEKQPLALRRLMDFNKKGLKEL</sequence>
<evidence type="ECO:0000256" key="6">
    <source>
        <dbReference type="ARBA" id="ARBA00022918"/>
    </source>
</evidence>
<keyword evidence="6" id="KW-0695">RNA-directed DNA polymerase</keyword>
<dbReference type="Gene3D" id="3.30.70.270">
    <property type="match status" value="2"/>
</dbReference>
<evidence type="ECO:0000256" key="5">
    <source>
        <dbReference type="ARBA" id="ARBA00022801"/>
    </source>
</evidence>
<keyword evidence="9" id="KW-1185">Reference proteome</keyword>
<feature type="compositionally biased region" description="Pro residues" evidence="7">
    <location>
        <begin position="1533"/>
        <end position="1551"/>
    </location>
</feature>
<feature type="region of interest" description="Disordered" evidence="7">
    <location>
        <begin position="1508"/>
        <end position="1574"/>
    </location>
</feature>
<evidence type="ECO:0000256" key="1">
    <source>
        <dbReference type="ARBA" id="ARBA00022679"/>
    </source>
</evidence>
<dbReference type="InterPro" id="IPR043502">
    <property type="entry name" value="DNA/RNA_pol_sf"/>
</dbReference>
<dbReference type="GO" id="GO:0015074">
    <property type="term" value="P:DNA integration"/>
    <property type="evidence" value="ECO:0007669"/>
    <property type="project" value="InterPro"/>
</dbReference>
<dbReference type="SUPFAM" id="SSF56672">
    <property type="entry name" value="DNA/RNA polymerases"/>
    <property type="match status" value="1"/>
</dbReference>
<proteinExistence type="predicted"/>
<dbReference type="InterPro" id="IPR043128">
    <property type="entry name" value="Rev_trsase/Diguanyl_cyclase"/>
</dbReference>
<dbReference type="Pfam" id="PF17921">
    <property type="entry name" value="Integrase_H2C2"/>
    <property type="match status" value="1"/>
</dbReference>
<dbReference type="InterPro" id="IPR012337">
    <property type="entry name" value="RNaseH-like_sf"/>
</dbReference>
<dbReference type="InterPro" id="IPR050951">
    <property type="entry name" value="Retrovirus_Pol_polyprotein"/>
</dbReference>
<dbReference type="Pfam" id="PF00078">
    <property type="entry name" value="RVT_1"/>
    <property type="match status" value="1"/>
</dbReference>
<evidence type="ECO:0000256" key="2">
    <source>
        <dbReference type="ARBA" id="ARBA00022695"/>
    </source>
</evidence>
<keyword evidence="3" id="KW-0540">Nuclease</keyword>
<dbReference type="Gene3D" id="3.10.10.10">
    <property type="entry name" value="HIV Type 1 Reverse Transcriptase, subunit A, domain 1"/>
    <property type="match status" value="1"/>
</dbReference>
<keyword evidence="5" id="KW-0378">Hydrolase</keyword>
<dbReference type="PANTHER" id="PTHR37984:SF7">
    <property type="entry name" value="INTEGRASE CATALYTIC DOMAIN-CONTAINING PROTEIN"/>
    <property type="match status" value="1"/>
</dbReference>
<evidence type="ECO:0000256" key="7">
    <source>
        <dbReference type="SAM" id="MobiDB-lite"/>
    </source>
</evidence>
<dbReference type="InterPro" id="IPR000477">
    <property type="entry name" value="RT_dom"/>
</dbReference>
<dbReference type="Pfam" id="PF17917">
    <property type="entry name" value="RT_RNaseH"/>
    <property type="match status" value="1"/>
</dbReference>
<dbReference type="Pfam" id="PF00665">
    <property type="entry name" value="rve"/>
    <property type="match status" value="1"/>
</dbReference>
<dbReference type="InterPro" id="IPR041588">
    <property type="entry name" value="Integrase_H2C2"/>
</dbReference>
<accession>A0A6S7FQC7</accession>
<dbReference type="GO" id="GO:0016787">
    <property type="term" value="F:hydrolase activity"/>
    <property type="evidence" value="ECO:0007669"/>
    <property type="project" value="UniProtKB-KW"/>
</dbReference>
<dbReference type="Gene3D" id="4.10.60.10">
    <property type="entry name" value="Zinc finger, CCHC-type"/>
    <property type="match status" value="1"/>
</dbReference>
<evidence type="ECO:0000256" key="4">
    <source>
        <dbReference type="ARBA" id="ARBA00022759"/>
    </source>
</evidence>
<dbReference type="PROSITE" id="PS50994">
    <property type="entry name" value="INTEGRASE"/>
    <property type="match status" value="1"/>
</dbReference>
<keyword evidence="1" id="KW-0808">Transferase</keyword>
<dbReference type="InterPro" id="IPR001584">
    <property type="entry name" value="Integrase_cat-core"/>
</dbReference>
<dbReference type="InterPro" id="IPR041373">
    <property type="entry name" value="RT_RNaseH"/>
</dbReference>
<dbReference type="GO" id="GO:0003676">
    <property type="term" value="F:nucleic acid binding"/>
    <property type="evidence" value="ECO:0007669"/>
    <property type="project" value="InterPro"/>
</dbReference>
<dbReference type="Gene3D" id="3.30.420.10">
    <property type="entry name" value="Ribonuclease H-like superfamily/Ribonuclease H"/>
    <property type="match status" value="1"/>
</dbReference>
<dbReference type="EMBL" id="CACRXK020000466">
    <property type="protein sequence ID" value="CAB3982104.1"/>
    <property type="molecule type" value="Genomic_DNA"/>
</dbReference>
<reference evidence="8" key="1">
    <citation type="submission" date="2020-04" db="EMBL/GenBank/DDBJ databases">
        <authorList>
            <person name="Alioto T."/>
            <person name="Alioto T."/>
            <person name="Gomez Garrido J."/>
        </authorList>
    </citation>
    <scope>NUCLEOTIDE SEQUENCE</scope>
    <source>
        <strain evidence="8">A484AB</strain>
    </source>
</reference>
<dbReference type="InterPro" id="IPR036397">
    <property type="entry name" value="RNaseH_sf"/>
</dbReference>
<feature type="compositionally biased region" description="Polar residues" evidence="7">
    <location>
        <begin position="33"/>
        <end position="44"/>
    </location>
</feature>
<dbReference type="OrthoDB" id="5985606at2759"/>
<dbReference type="SUPFAM" id="SSF53098">
    <property type="entry name" value="Ribonuclease H-like"/>
    <property type="match status" value="1"/>
</dbReference>
<keyword evidence="2" id="KW-0548">Nucleotidyltransferase</keyword>
<dbReference type="GO" id="GO:0004519">
    <property type="term" value="F:endonuclease activity"/>
    <property type="evidence" value="ECO:0007669"/>
    <property type="project" value="UniProtKB-KW"/>
</dbReference>
<keyword evidence="4" id="KW-0255">Endonuclease</keyword>
<protein>
    <submittedName>
        <fullName evidence="8">Transposon Ty3-I Gag-Pol poly</fullName>
    </submittedName>
</protein>
<feature type="region of interest" description="Disordered" evidence="7">
    <location>
        <begin position="33"/>
        <end position="58"/>
    </location>
</feature>
<dbReference type="FunFam" id="3.30.420.10:FF:000063">
    <property type="entry name" value="Retrovirus-related Pol polyprotein from transposon 297-like Protein"/>
    <property type="match status" value="1"/>
</dbReference>
<comment type="caution">
    <text evidence="8">The sequence shown here is derived from an EMBL/GenBank/DDBJ whole genome shotgun (WGS) entry which is preliminary data.</text>
</comment>
<evidence type="ECO:0000313" key="9">
    <source>
        <dbReference type="Proteomes" id="UP001152795"/>
    </source>
</evidence>
<evidence type="ECO:0000313" key="8">
    <source>
        <dbReference type="EMBL" id="CAB3982104.1"/>
    </source>
</evidence>